<dbReference type="VEuPathDB" id="ToxoDB:ETH_00035590"/>
<reference evidence="2" key="1">
    <citation type="submission" date="2013-10" db="EMBL/GenBank/DDBJ databases">
        <title>Genomic analysis of the causative agents of coccidiosis in chickens.</title>
        <authorList>
            <person name="Reid A.J."/>
            <person name="Blake D."/>
            <person name="Billington K."/>
            <person name="Browne H."/>
            <person name="Dunn M."/>
            <person name="Hung S."/>
            <person name="Kawahara F."/>
            <person name="Miranda-Saavedra D."/>
            <person name="Mourier T."/>
            <person name="Nagra H."/>
            <person name="Otto T.D."/>
            <person name="Rawlings N."/>
            <person name="Sanchez A."/>
            <person name="Sanders M."/>
            <person name="Subramaniam C."/>
            <person name="Tay Y."/>
            <person name="Dear P."/>
            <person name="Doerig C."/>
            <person name="Gruber A."/>
            <person name="Parkinson J."/>
            <person name="Shirley M."/>
            <person name="Wan K.L."/>
            <person name="Berriman M."/>
            <person name="Tomley F."/>
            <person name="Pain A."/>
        </authorList>
    </citation>
    <scope>NUCLEOTIDE SEQUENCE [LARGE SCALE GENOMIC DNA]</scope>
    <source>
        <strain evidence="2">Houghton</strain>
    </source>
</reference>
<name>U6KNK9_EIMTE</name>
<dbReference type="AlphaFoldDB" id="U6KNK9"/>
<organism evidence="2 3">
    <name type="scientific">Eimeria tenella</name>
    <name type="common">Coccidian parasite</name>
    <dbReference type="NCBI Taxonomy" id="5802"/>
    <lineage>
        <taxon>Eukaryota</taxon>
        <taxon>Sar</taxon>
        <taxon>Alveolata</taxon>
        <taxon>Apicomplexa</taxon>
        <taxon>Conoidasida</taxon>
        <taxon>Coccidia</taxon>
        <taxon>Eucoccidiorida</taxon>
        <taxon>Eimeriorina</taxon>
        <taxon>Eimeriidae</taxon>
        <taxon>Eimeria</taxon>
    </lineage>
</organism>
<dbReference type="RefSeq" id="XP_013230465.1">
    <property type="nucleotide sequence ID" value="XM_013375011.1"/>
</dbReference>
<gene>
    <name evidence="2" type="ORF">ETH_00035590</name>
</gene>
<dbReference type="Proteomes" id="UP000030747">
    <property type="component" value="Unassembled WGS sequence"/>
</dbReference>
<feature type="compositionally biased region" description="Low complexity" evidence="1">
    <location>
        <begin position="1"/>
        <end position="14"/>
    </location>
</feature>
<feature type="non-terminal residue" evidence="2">
    <location>
        <position position="1"/>
    </location>
</feature>
<dbReference type="VEuPathDB" id="ToxoDB:ETH2_0527300"/>
<dbReference type="EMBL" id="HG674630">
    <property type="protein sequence ID" value="CDJ39712.1"/>
    <property type="molecule type" value="Genomic_DNA"/>
</dbReference>
<dbReference type="OrthoDB" id="10659330at2759"/>
<dbReference type="GeneID" id="25256159"/>
<accession>U6KNK9</accession>
<evidence type="ECO:0000256" key="1">
    <source>
        <dbReference type="SAM" id="MobiDB-lite"/>
    </source>
</evidence>
<keyword evidence="3" id="KW-1185">Reference proteome</keyword>
<proteinExistence type="predicted"/>
<protein>
    <submittedName>
        <fullName evidence="2">Uncharacterized protein</fullName>
    </submittedName>
</protein>
<evidence type="ECO:0000313" key="2">
    <source>
        <dbReference type="EMBL" id="CDJ39712.1"/>
    </source>
</evidence>
<reference evidence="2" key="2">
    <citation type="submission" date="2013-10" db="EMBL/GenBank/DDBJ databases">
        <authorList>
            <person name="Aslett M."/>
        </authorList>
    </citation>
    <scope>NUCLEOTIDE SEQUENCE [LARGE SCALE GENOMIC DNA]</scope>
    <source>
        <strain evidence="2">Houghton</strain>
    </source>
</reference>
<sequence length="238" mass="24571">EASSSSSSSNSNSSKGCRGPLPVREPLESCAPLGSSSSSKCSSSSSSSSTCGSPLASPEAAVRGGLFRYPPEGFAAQQLICCRLLEALCALSSRGAPPQGPGGPPLYTYHQGMILGAQGPQQLFIYSHVILGKLLLHAVHAAPALLLAAAAEGALLLPEERPLALLKGAPQQAIEDAVAALQLLYEAANPKEVLPRKSAFAAAAADSVCQTRVECTYTPGNVEAMERMPMSILCSFFI</sequence>
<feature type="compositionally biased region" description="Low complexity" evidence="1">
    <location>
        <begin position="29"/>
        <end position="54"/>
    </location>
</feature>
<evidence type="ECO:0000313" key="3">
    <source>
        <dbReference type="Proteomes" id="UP000030747"/>
    </source>
</evidence>
<feature type="region of interest" description="Disordered" evidence="1">
    <location>
        <begin position="1"/>
        <end position="54"/>
    </location>
</feature>